<feature type="transmembrane region" description="Helical" evidence="2">
    <location>
        <begin position="35"/>
        <end position="55"/>
    </location>
</feature>
<keyword evidence="2" id="KW-0472">Membrane</keyword>
<evidence type="ECO:0000313" key="3">
    <source>
        <dbReference type="EMBL" id="ASG25093.1"/>
    </source>
</evidence>
<dbReference type="AlphaFoldDB" id="A0A248K290"/>
<keyword evidence="2" id="KW-0812">Transmembrane</keyword>
<feature type="transmembrane region" description="Helical" evidence="2">
    <location>
        <begin position="128"/>
        <end position="148"/>
    </location>
</feature>
<dbReference type="InterPro" id="IPR039672">
    <property type="entry name" value="MFS_2"/>
</dbReference>
<gene>
    <name evidence="3" type="ORF">Y958_29425</name>
</gene>
<dbReference type="PANTHER" id="PTHR11328">
    <property type="entry name" value="MAJOR FACILITATOR SUPERFAMILY DOMAIN-CONTAINING PROTEIN"/>
    <property type="match status" value="1"/>
</dbReference>
<dbReference type="Proteomes" id="UP000197153">
    <property type="component" value="Chromosome 4"/>
</dbReference>
<dbReference type="PANTHER" id="PTHR11328:SF24">
    <property type="entry name" value="MAJOR FACILITATOR SUPERFAMILY (MFS) PROFILE DOMAIN-CONTAINING PROTEIN"/>
    <property type="match status" value="1"/>
</dbReference>
<dbReference type="GO" id="GO:0008643">
    <property type="term" value="P:carbohydrate transport"/>
    <property type="evidence" value="ECO:0007669"/>
    <property type="project" value="InterPro"/>
</dbReference>
<reference evidence="3 4" key="1">
    <citation type="submission" date="2017-06" db="EMBL/GenBank/DDBJ databases">
        <title>Complete genome sequence of Nitrospirillum amazonense strain CBAmC, an endophytic nitrogen-fixing and plant growth-promoting bacterium, isolated from sugarcane.</title>
        <authorList>
            <person name="Schwab S."/>
            <person name="dos Santos Teixeira K.R."/>
            <person name="Simoes Araujo J.L."/>
            <person name="Soares Vidal M."/>
            <person name="Borges de Freitas H.R."/>
            <person name="Rivello Crivelaro A.L."/>
            <person name="Bueno de Camargo Nunes A."/>
            <person name="dos Santos C.M."/>
            <person name="Palmeira da Silva Rosa D."/>
            <person name="da Silva Padilha D."/>
            <person name="da Silva E."/>
            <person name="Araujo Terra L."/>
            <person name="Soares Mendes V."/>
            <person name="Farinelli L."/>
            <person name="Magalhaes Cruz L."/>
            <person name="Baldani J.I."/>
        </authorList>
    </citation>
    <scope>NUCLEOTIDE SEQUENCE [LARGE SCALE GENOMIC DNA]</scope>
    <source>
        <strain evidence="3 4">CBAmC</strain>
    </source>
</reference>
<proteinExistence type="inferred from homology"/>
<keyword evidence="2" id="KW-1133">Transmembrane helix</keyword>
<dbReference type="InterPro" id="IPR036259">
    <property type="entry name" value="MFS_trans_sf"/>
</dbReference>
<dbReference type="KEGG" id="nao:Y958_29425"/>
<feature type="transmembrane region" description="Helical" evidence="2">
    <location>
        <begin position="419"/>
        <end position="445"/>
    </location>
</feature>
<evidence type="ECO:0000313" key="4">
    <source>
        <dbReference type="Proteomes" id="UP000197153"/>
    </source>
</evidence>
<feature type="transmembrane region" description="Helical" evidence="2">
    <location>
        <begin position="246"/>
        <end position="271"/>
    </location>
</feature>
<dbReference type="EMBL" id="CP022113">
    <property type="protein sequence ID" value="ASG25093.1"/>
    <property type="molecule type" value="Genomic_DNA"/>
</dbReference>
<protein>
    <recommendedName>
        <fullName evidence="5">MFS transporter</fullName>
    </recommendedName>
</protein>
<evidence type="ECO:0000256" key="1">
    <source>
        <dbReference type="ARBA" id="ARBA00009617"/>
    </source>
</evidence>
<evidence type="ECO:0000256" key="2">
    <source>
        <dbReference type="SAM" id="Phobius"/>
    </source>
</evidence>
<dbReference type="Gene3D" id="1.20.1250.20">
    <property type="entry name" value="MFS general substrate transporter like domains"/>
    <property type="match status" value="2"/>
</dbReference>
<dbReference type="GO" id="GO:0015293">
    <property type="term" value="F:symporter activity"/>
    <property type="evidence" value="ECO:0007669"/>
    <property type="project" value="InterPro"/>
</dbReference>
<name>A0A248K290_9PROT</name>
<feature type="transmembrane region" description="Helical" evidence="2">
    <location>
        <begin position="283"/>
        <end position="300"/>
    </location>
</feature>
<feature type="transmembrane region" description="Helical" evidence="2">
    <location>
        <begin position="168"/>
        <end position="189"/>
    </location>
</feature>
<organism evidence="3 4">
    <name type="scientific">Nitrospirillum viridazoti CBAmc</name>
    <dbReference type="NCBI Taxonomy" id="1441467"/>
    <lineage>
        <taxon>Bacteria</taxon>
        <taxon>Pseudomonadati</taxon>
        <taxon>Pseudomonadota</taxon>
        <taxon>Alphaproteobacteria</taxon>
        <taxon>Rhodospirillales</taxon>
        <taxon>Azospirillaceae</taxon>
        <taxon>Nitrospirillum</taxon>
        <taxon>Nitrospirillum viridazoti</taxon>
    </lineage>
</organism>
<dbReference type="SUPFAM" id="SSF103473">
    <property type="entry name" value="MFS general substrate transporter"/>
    <property type="match status" value="1"/>
</dbReference>
<feature type="transmembrane region" description="Helical" evidence="2">
    <location>
        <begin position="104"/>
        <end position="122"/>
    </location>
</feature>
<dbReference type="GO" id="GO:0005886">
    <property type="term" value="C:plasma membrane"/>
    <property type="evidence" value="ECO:0007669"/>
    <property type="project" value="TreeGrafter"/>
</dbReference>
<evidence type="ECO:0008006" key="5">
    <source>
        <dbReference type="Google" id="ProtNLM"/>
    </source>
</evidence>
<feature type="transmembrane region" description="Helical" evidence="2">
    <location>
        <begin position="312"/>
        <end position="332"/>
    </location>
</feature>
<keyword evidence="4" id="KW-1185">Reference proteome</keyword>
<accession>A0A248K290</accession>
<feature type="transmembrane region" description="Helical" evidence="2">
    <location>
        <begin position="67"/>
        <end position="92"/>
    </location>
</feature>
<comment type="similarity">
    <text evidence="1">Belongs to the sodium:galactoside symporter (TC 2.A.2) family.</text>
</comment>
<feature type="transmembrane region" description="Helical" evidence="2">
    <location>
        <begin position="201"/>
        <end position="225"/>
    </location>
</feature>
<sequence>MAECSAVATQGPATGIESSGGLDGGDGGMRILTKVAYAAPTVGLAALGLPLLIYLPDYYGTVVGLPLGLVGTAFLVARLADIAVDPVVGILTDRTRCRFGRFRLWLAIGTPLLMLSVQYLYMPPPDAGFLHLALGLAGTYTAWSLCFVSHLGWGGTLSGDYDERNSVFAWWQTLFLVGGLVVTALPLLPALRSAPQQVLPAMGWFVLLSLPLGVGAALILVPEHAGSRRRTPGRRDYLSLLGQAGVIRLLAADFLSSAAIYAGGAMFFFYYGTFHGLDRVQTATLLFAVKVGAMLGTYVWSRMGSRLEKHRAMTLAFGGLALMYLVVHLVPWTTLPTGMVILGGFGLFLSADPILVRSMMADLADERRLATGADQMGTLASLLSVSDKLAAAVGPALALTALSAAGFDARAASVPQTPQALLVLAIAAIWVPMAAHMTSAFLVWLHPLTAARQQSVQSELAVLE</sequence>
<dbReference type="Pfam" id="PF13347">
    <property type="entry name" value="MFS_2"/>
    <property type="match status" value="1"/>
</dbReference>
<feature type="transmembrane region" description="Helical" evidence="2">
    <location>
        <begin position="389"/>
        <end position="407"/>
    </location>
</feature>